<proteinExistence type="predicted"/>
<keyword evidence="2" id="KW-1185">Reference proteome</keyword>
<organism evidence="1 2">
    <name type="scientific">Riccia fluitans</name>
    <dbReference type="NCBI Taxonomy" id="41844"/>
    <lineage>
        <taxon>Eukaryota</taxon>
        <taxon>Viridiplantae</taxon>
        <taxon>Streptophyta</taxon>
        <taxon>Embryophyta</taxon>
        <taxon>Marchantiophyta</taxon>
        <taxon>Marchantiopsida</taxon>
        <taxon>Marchantiidae</taxon>
        <taxon>Marchantiales</taxon>
        <taxon>Ricciaceae</taxon>
        <taxon>Riccia</taxon>
    </lineage>
</organism>
<reference evidence="1 2" key="1">
    <citation type="submission" date="2024-09" db="EMBL/GenBank/DDBJ databases">
        <title>Chromosome-scale assembly of Riccia fluitans.</title>
        <authorList>
            <person name="Paukszto L."/>
            <person name="Sawicki J."/>
            <person name="Karawczyk K."/>
            <person name="Piernik-Szablinska J."/>
            <person name="Szczecinska M."/>
            <person name="Mazdziarz M."/>
        </authorList>
    </citation>
    <scope>NUCLEOTIDE SEQUENCE [LARGE SCALE GENOMIC DNA]</scope>
    <source>
        <strain evidence="1">Rf_01</strain>
        <tissue evidence="1">Aerial parts of the thallus</tissue>
    </source>
</reference>
<gene>
    <name evidence="1" type="ORF">R1flu_014729</name>
</gene>
<dbReference type="EMBL" id="JBHFFA010000004">
    <property type="protein sequence ID" value="KAL2630043.1"/>
    <property type="molecule type" value="Genomic_DNA"/>
</dbReference>
<comment type="caution">
    <text evidence="1">The sequence shown here is derived from an EMBL/GenBank/DDBJ whole genome shotgun (WGS) entry which is preliminary data.</text>
</comment>
<evidence type="ECO:0000313" key="1">
    <source>
        <dbReference type="EMBL" id="KAL2630043.1"/>
    </source>
</evidence>
<protein>
    <submittedName>
        <fullName evidence="1">Uncharacterized protein</fullName>
    </submittedName>
</protein>
<name>A0ABD1YH65_9MARC</name>
<evidence type="ECO:0000313" key="2">
    <source>
        <dbReference type="Proteomes" id="UP001605036"/>
    </source>
</evidence>
<dbReference type="Proteomes" id="UP001605036">
    <property type="component" value="Unassembled WGS sequence"/>
</dbReference>
<sequence length="97" mass="10639">MPCFDAPAAMPLLECKPLPTLNLHLQIKPGPFASGMSSQIRTVIEKSSDGEHPIRALLDHKLLMLSHMGLQVDFRSLATRVSSEAGTVNGLDRYQKI</sequence>
<dbReference type="AlphaFoldDB" id="A0ABD1YH65"/>
<accession>A0ABD1YH65</accession>